<dbReference type="PANTHER" id="PTHR12289">
    <property type="entry name" value="METAXIN RELATED"/>
    <property type="match status" value="1"/>
</dbReference>
<dbReference type="AlphaFoldDB" id="G0U543"/>
<dbReference type="EMBL" id="HE573026">
    <property type="protein sequence ID" value="CCC50991.1"/>
    <property type="molecule type" value="Genomic_DNA"/>
</dbReference>
<proteinExistence type="predicted"/>
<dbReference type="GO" id="GO:0005741">
    <property type="term" value="C:mitochondrial outer membrane"/>
    <property type="evidence" value="ECO:0007669"/>
    <property type="project" value="TreeGrafter"/>
</dbReference>
<name>G0U543_TRYVY</name>
<reference evidence="1" key="1">
    <citation type="journal article" date="2012" name="Proc. Natl. Acad. Sci. U.S.A.">
        <title>Antigenic diversity is generated by distinct evolutionary mechanisms in African trypanosome species.</title>
        <authorList>
            <person name="Jackson A.P."/>
            <person name="Berry A."/>
            <person name="Aslett M."/>
            <person name="Allison H.C."/>
            <person name="Burton P."/>
            <person name="Vavrova-Anderson J."/>
            <person name="Brown R."/>
            <person name="Browne H."/>
            <person name="Corton N."/>
            <person name="Hauser H."/>
            <person name="Gamble J."/>
            <person name="Gilderthorp R."/>
            <person name="Marcello L."/>
            <person name="McQuillan J."/>
            <person name="Otto T.D."/>
            <person name="Quail M.A."/>
            <person name="Sanders M.J."/>
            <person name="van Tonder A."/>
            <person name="Ginger M.L."/>
            <person name="Field M.C."/>
            <person name="Barry J.D."/>
            <person name="Hertz-Fowler C."/>
            <person name="Berriman M."/>
        </authorList>
    </citation>
    <scope>NUCLEOTIDE SEQUENCE</scope>
    <source>
        <strain evidence="1">Y486</strain>
    </source>
</reference>
<gene>
    <name evidence="1" type="ORF">TVY486_1000450</name>
</gene>
<organism evidence="1">
    <name type="scientific">Trypanosoma vivax (strain Y486)</name>
    <dbReference type="NCBI Taxonomy" id="1055687"/>
    <lineage>
        <taxon>Eukaryota</taxon>
        <taxon>Discoba</taxon>
        <taxon>Euglenozoa</taxon>
        <taxon>Kinetoplastea</taxon>
        <taxon>Metakinetoplastina</taxon>
        <taxon>Trypanosomatida</taxon>
        <taxon>Trypanosomatidae</taxon>
        <taxon>Trypanosoma</taxon>
        <taxon>Duttonella</taxon>
    </lineage>
</organism>
<dbReference type="GO" id="GO:0006626">
    <property type="term" value="P:protein targeting to mitochondrion"/>
    <property type="evidence" value="ECO:0007669"/>
    <property type="project" value="TreeGrafter"/>
</dbReference>
<evidence type="ECO:0000313" key="1">
    <source>
        <dbReference type="EMBL" id="CCC50991.1"/>
    </source>
</evidence>
<dbReference type="OMA" id="KVASFWE"/>
<sequence length="343" mass="37740">MPHNAERSSSSVVLYRCPPTLSLPTADPHALAVECMLRFVGAHYVRRDAAMPVSIEVPVGALSDEDTGSTTDGPVVSGPAKFERRTGLSACMQLIESCTHLDAEILPSSQLPLSTCIRALVEKMLLPAFVYITHSEANLFYNSIRKAVVPKVGTFWQQLRGTYRMDVLKRSVCCGRYNSVGQALEEIENGLRSLDALCVANASSTGLFILGTRRPGSTDALAYAAASSFFHADFTSRSASGTIVNAQRRLKEQCPDLVSYVERLRLQYFDDYSAFYSIRATKTTQHTSDAAQQAKAVSFKGRWKLLTFTGVFSLVYFVLANADVFLQLLTAFEEDEMDDEAPQ</sequence>
<dbReference type="VEuPathDB" id="TriTrypDB:TvY486_1000450"/>
<dbReference type="InterPro" id="IPR050931">
    <property type="entry name" value="Mito_Protein_Transport_Metaxin"/>
</dbReference>
<dbReference type="PANTHER" id="PTHR12289:SF41">
    <property type="entry name" value="FAILED AXON CONNECTIONS-RELATED"/>
    <property type="match status" value="1"/>
</dbReference>
<accession>G0U543</accession>
<protein>
    <recommendedName>
        <fullName evidence="2">Metaxin glutathione S-transferase domain-containing protein</fullName>
    </recommendedName>
</protein>
<evidence type="ECO:0008006" key="2">
    <source>
        <dbReference type="Google" id="ProtNLM"/>
    </source>
</evidence>